<reference evidence="3" key="1">
    <citation type="submission" date="2022-07" db="EMBL/GenBank/DDBJ databases">
        <title>Phylogenomic reconstructions and comparative analyses of Kickxellomycotina fungi.</title>
        <authorList>
            <person name="Reynolds N.K."/>
            <person name="Stajich J.E."/>
            <person name="Barry K."/>
            <person name="Grigoriev I.V."/>
            <person name="Crous P."/>
            <person name="Smith M.E."/>
        </authorList>
    </citation>
    <scope>NUCLEOTIDE SEQUENCE</scope>
    <source>
        <strain evidence="3">NBRC 32514</strain>
    </source>
</reference>
<protein>
    <recommendedName>
        <fullName evidence="2">Fungal-type protein kinase domain-containing protein</fullName>
    </recommendedName>
</protein>
<dbReference type="AlphaFoldDB" id="A0A9W7XUF2"/>
<evidence type="ECO:0000259" key="2">
    <source>
        <dbReference type="Pfam" id="PF17667"/>
    </source>
</evidence>
<name>A0A9W7XUF2_9FUNG</name>
<dbReference type="InterPro" id="IPR008266">
    <property type="entry name" value="Tyr_kinase_AS"/>
</dbReference>
<proteinExistence type="predicted"/>
<dbReference type="OrthoDB" id="5584477at2759"/>
<sequence length="341" mass="38830">MRDEIQHLRKIHIRLKPYRDVRGSYPTIVAGGQVQFDRSDGKGIVEDTTRSMLGNIFRRVSIQQESPGHDGENSGDTKKDPRLVPFRIHKRIVTTPVGKPLRLLNCPLKLVKVMADAMRAHHRIRWDADILHRDISSNNVLFYETDDGDVQGLLIDFDHAIDLSAVRTKCHLDRSGTLPFMSITNLAKQVDLVTGLDDWESALYVFSWIGTYGFNRELAPDPAICKNLFIRKWCEGSLADITMTKRNNLNTSDVFGLLTNQFLDKLPNVELLEELVHELRTTLFENPDLALEFRGTAVKTKGYGAKRTVTNPFEKRTTKERELMDSLLQVLESFAGRAKDL</sequence>
<keyword evidence="4" id="KW-1185">Reference proteome</keyword>
<feature type="domain" description="Fungal-type protein kinase" evidence="2">
    <location>
        <begin position="73"/>
        <end position="209"/>
    </location>
</feature>
<dbReference type="PROSITE" id="PS00109">
    <property type="entry name" value="PROTEIN_KINASE_TYR"/>
    <property type="match status" value="1"/>
</dbReference>
<dbReference type="PANTHER" id="PTHR38248">
    <property type="entry name" value="FUNK1 6"/>
    <property type="match status" value="1"/>
</dbReference>
<feature type="region of interest" description="Disordered" evidence="1">
    <location>
        <begin position="62"/>
        <end position="81"/>
    </location>
</feature>
<organism evidence="3 4">
    <name type="scientific">Coemansia erecta</name>
    <dbReference type="NCBI Taxonomy" id="147472"/>
    <lineage>
        <taxon>Eukaryota</taxon>
        <taxon>Fungi</taxon>
        <taxon>Fungi incertae sedis</taxon>
        <taxon>Zoopagomycota</taxon>
        <taxon>Kickxellomycotina</taxon>
        <taxon>Kickxellomycetes</taxon>
        <taxon>Kickxellales</taxon>
        <taxon>Kickxellaceae</taxon>
        <taxon>Coemansia</taxon>
    </lineage>
</organism>
<evidence type="ECO:0000256" key="1">
    <source>
        <dbReference type="SAM" id="MobiDB-lite"/>
    </source>
</evidence>
<dbReference type="Pfam" id="PF17667">
    <property type="entry name" value="Pkinase_fungal"/>
    <property type="match status" value="1"/>
</dbReference>
<dbReference type="GO" id="GO:0004672">
    <property type="term" value="F:protein kinase activity"/>
    <property type="evidence" value="ECO:0007669"/>
    <property type="project" value="InterPro"/>
</dbReference>
<dbReference type="Proteomes" id="UP001149813">
    <property type="component" value="Unassembled WGS sequence"/>
</dbReference>
<evidence type="ECO:0000313" key="3">
    <source>
        <dbReference type="EMBL" id="KAJ1718714.1"/>
    </source>
</evidence>
<feature type="compositionally biased region" description="Basic and acidic residues" evidence="1">
    <location>
        <begin position="67"/>
        <end position="81"/>
    </location>
</feature>
<dbReference type="PANTHER" id="PTHR38248:SF2">
    <property type="entry name" value="FUNK1 11"/>
    <property type="match status" value="1"/>
</dbReference>
<dbReference type="InterPro" id="IPR040976">
    <property type="entry name" value="Pkinase_fungal"/>
</dbReference>
<accession>A0A9W7XUF2</accession>
<dbReference type="InterPro" id="IPR011009">
    <property type="entry name" value="Kinase-like_dom_sf"/>
</dbReference>
<evidence type="ECO:0000313" key="4">
    <source>
        <dbReference type="Proteomes" id="UP001149813"/>
    </source>
</evidence>
<dbReference type="SUPFAM" id="SSF56112">
    <property type="entry name" value="Protein kinase-like (PK-like)"/>
    <property type="match status" value="1"/>
</dbReference>
<comment type="caution">
    <text evidence="3">The sequence shown here is derived from an EMBL/GenBank/DDBJ whole genome shotgun (WGS) entry which is preliminary data.</text>
</comment>
<dbReference type="EMBL" id="JANBOJ010000701">
    <property type="protein sequence ID" value="KAJ1718714.1"/>
    <property type="molecule type" value="Genomic_DNA"/>
</dbReference>
<gene>
    <name evidence="3" type="ORF">LPJ53_006358</name>
</gene>
<dbReference type="Gene3D" id="1.10.510.10">
    <property type="entry name" value="Transferase(Phosphotransferase) domain 1"/>
    <property type="match status" value="1"/>
</dbReference>